<dbReference type="Gene3D" id="3.30.420.40">
    <property type="match status" value="4"/>
</dbReference>
<dbReference type="InterPro" id="IPR013126">
    <property type="entry name" value="Hsp_70_fam"/>
</dbReference>
<sequence length="447" mass="51000">MYLGLDFGTSNTSAAIYDGKQVRHIPLDPFNKEDVNILSSMLYITSTGQRFYGQKAINEYIEQMLGFLIQFEREEFGEIEMTFGDMTYVAQSHYLVEKNVPGRLFQYLKKYLNADFQTNVFGTYYKPYQLITLLLKHIKIVAEEYLAQELDGVILGRPVKFSEDEQTDRDFASNLELACHRAGFAQVEFQYEPVAAAFNYALTARQAENILIFDFGGGTFDVTVVRVEHGASDVLGLGGVPVGGSDFDRAIMHEKITPLFGRGMEVDGLPVSNGPYIELLNWQSIMQLNRDRHFLKILDDWIYYADDPRPFTSLRRLIKENHGFAIFREIERAKKALSAAPQATVTYKVPEVFEEEGEILIDQPITRQEFQELLINFSEKVFRAIDAALKDANLSYNQIDRVIRVGGSSKIPFFYQKLLQTFGEEKLLMRDEFKNVSAGLAVAAFEK</sequence>
<dbReference type="PANTHER" id="PTHR19375">
    <property type="entry name" value="HEAT SHOCK PROTEIN 70KDA"/>
    <property type="match status" value="1"/>
</dbReference>
<reference evidence="4 5" key="1">
    <citation type="journal article" date="2015" name="PeerJ">
        <title>First genomic representation of candidate bacterial phylum KSB3 points to enhanced environmental sensing as a trigger of wastewater bulking.</title>
        <authorList>
            <person name="Sekiguchi Y."/>
            <person name="Ohashi A."/>
            <person name="Parks D.H."/>
            <person name="Yamauchi T."/>
            <person name="Tyson G.W."/>
            <person name="Hugenholtz P."/>
        </authorList>
    </citation>
    <scope>NUCLEOTIDE SEQUENCE [LARGE SCALE GENOMIC DNA]</scope>
</reference>
<dbReference type="PROSITE" id="PS00329">
    <property type="entry name" value="HSP70_2"/>
    <property type="match status" value="1"/>
</dbReference>
<dbReference type="STRING" id="1499967.U27_03106"/>
<evidence type="ECO:0000313" key="4">
    <source>
        <dbReference type="EMBL" id="GAK56144.1"/>
    </source>
</evidence>
<keyword evidence="2" id="KW-0547">Nucleotide-binding</keyword>
<accession>A0A081BUY9</accession>
<dbReference type="GO" id="GO:0005524">
    <property type="term" value="F:ATP binding"/>
    <property type="evidence" value="ECO:0007669"/>
    <property type="project" value="UniProtKB-KW"/>
</dbReference>
<evidence type="ECO:0000256" key="3">
    <source>
        <dbReference type="ARBA" id="ARBA00022840"/>
    </source>
</evidence>
<dbReference type="GO" id="GO:0140662">
    <property type="term" value="F:ATP-dependent protein folding chaperone"/>
    <property type="evidence" value="ECO:0007669"/>
    <property type="project" value="InterPro"/>
</dbReference>
<dbReference type="Proteomes" id="UP000030661">
    <property type="component" value="Unassembled WGS sequence"/>
</dbReference>
<organism evidence="4 5">
    <name type="scientific">Vecturithrix granuli</name>
    <dbReference type="NCBI Taxonomy" id="1499967"/>
    <lineage>
        <taxon>Bacteria</taxon>
        <taxon>Candidatus Moduliflexota</taxon>
        <taxon>Candidatus Vecturitrichia</taxon>
        <taxon>Candidatus Vecturitrichales</taxon>
        <taxon>Candidatus Vecturitrichaceae</taxon>
        <taxon>Candidatus Vecturithrix</taxon>
    </lineage>
</organism>
<dbReference type="InterPro" id="IPR043129">
    <property type="entry name" value="ATPase_NBD"/>
</dbReference>
<evidence type="ECO:0000256" key="2">
    <source>
        <dbReference type="ARBA" id="ARBA00022741"/>
    </source>
</evidence>
<name>A0A081BUY9_VECG1</name>
<protein>
    <submittedName>
        <fullName evidence="4">Molecular chaperone-like protein</fullName>
    </submittedName>
</protein>
<keyword evidence="5" id="KW-1185">Reference proteome</keyword>
<evidence type="ECO:0000256" key="1">
    <source>
        <dbReference type="ARBA" id="ARBA00007381"/>
    </source>
</evidence>
<keyword evidence="3" id="KW-0067">ATP-binding</keyword>
<comment type="similarity">
    <text evidence="1">Belongs to the heat shock protein 70 family.</text>
</comment>
<dbReference type="InterPro" id="IPR018181">
    <property type="entry name" value="Heat_shock_70_CS"/>
</dbReference>
<dbReference type="EMBL" id="DF820464">
    <property type="protein sequence ID" value="GAK56144.1"/>
    <property type="molecule type" value="Genomic_DNA"/>
</dbReference>
<evidence type="ECO:0000313" key="5">
    <source>
        <dbReference type="Proteomes" id="UP000030661"/>
    </source>
</evidence>
<dbReference type="Gene3D" id="3.90.640.10">
    <property type="entry name" value="Actin, Chain A, domain 4"/>
    <property type="match status" value="1"/>
</dbReference>
<dbReference type="HOGENOM" id="CLU_033976_2_0_0"/>
<dbReference type="eggNOG" id="COG0443">
    <property type="taxonomic scope" value="Bacteria"/>
</dbReference>
<dbReference type="Pfam" id="PF00012">
    <property type="entry name" value="HSP70"/>
    <property type="match status" value="2"/>
</dbReference>
<dbReference type="AlphaFoldDB" id="A0A081BUY9"/>
<gene>
    <name evidence="4" type="ORF">U27_03106</name>
</gene>
<proteinExistence type="inferred from homology"/>
<dbReference type="SUPFAM" id="SSF53067">
    <property type="entry name" value="Actin-like ATPase domain"/>
    <property type="match status" value="2"/>
</dbReference>